<dbReference type="Proteomes" id="UP000216052">
    <property type="component" value="Chromosome"/>
</dbReference>
<sequence length="228" mass="26007">MEKLVEYSAIMENRENLYRFLGRLYKVEVDQALLDQLEGLCFPVECGEDELAAGYRLLAGYCQQLTGDPLTDLAVDYARVFLGAGIAGNEAAYPYESVYTSPKRLIMQEARDQVMAAYRAKGLSKLETLDVPEDHIALELEFMAYLCQETQQALSRRDWPAVATCLKEQRDFFVQHLLNWVPAFCADIEKYGETKFYKAVAKITKGYLRLERTLMEELIEEIVVEVGA</sequence>
<dbReference type="InterPro" id="IPR036411">
    <property type="entry name" value="TorD-like_sf"/>
</dbReference>
<name>A0ABZ3J638_SPOA4</name>
<reference evidence="2" key="1">
    <citation type="submission" date="2024-05" db="EMBL/GenBank/DDBJ databases">
        <title>Isolation and characterization of Sporomusa carbonis sp. nov., a carboxydotrophic hydrogenogen in the genus of Sporomusa isolated from a charcoal burning pile.</title>
        <authorList>
            <person name="Boeer T."/>
            <person name="Rosenbaum F."/>
            <person name="Eysell L."/>
            <person name="Mueller V."/>
            <person name="Daniel R."/>
            <person name="Poehlein A."/>
        </authorList>
    </citation>
    <scope>NUCLEOTIDE SEQUENCE [LARGE SCALE GENOMIC DNA]</scope>
    <source>
        <strain evidence="2">DSM 3132</strain>
    </source>
</reference>
<dbReference type="PANTHER" id="PTHR34227:SF1">
    <property type="entry name" value="DIMETHYL SULFOXIDE REDUCTASE CHAPERONE-RELATED"/>
    <property type="match status" value="1"/>
</dbReference>
<accession>A0ABZ3J638</accession>
<dbReference type="PANTHER" id="PTHR34227">
    <property type="entry name" value="CHAPERONE PROTEIN YCDY"/>
    <property type="match status" value="1"/>
</dbReference>
<evidence type="ECO:0000313" key="2">
    <source>
        <dbReference type="EMBL" id="XFO73808.1"/>
    </source>
</evidence>
<dbReference type="Gene3D" id="1.10.3480.10">
    <property type="entry name" value="TorD-like"/>
    <property type="match status" value="1"/>
</dbReference>
<evidence type="ECO:0000256" key="1">
    <source>
        <dbReference type="ARBA" id="ARBA00023186"/>
    </source>
</evidence>
<protein>
    <submittedName>
        <fullName evidence="2">Chaperone protein TorD</fullName>
    </submittedName>
</protein>
<keyword evidence="1" id="KW-0143">Chaperone</keyword>
<proteinExistence type="predicted"/>
<dbReference type="InterPro" id="IPR020945">
    <property type="entry name" value="DMSO/NO3_reduct_chaperone"/>
</dbReference>
<organism evidence="2 3">
    <name type="scientific">Sporomusa acidovorans (strain ATCC 49682 / DSM 3132 / Mol)</name>
    <dbReference type="NCBI Taxonomy" id="1123286"/>
    <lineage>
        <taxon>Bacteria</taxon>
        <taxon>Bacillati</taxon>
        <taxon>Bacillota</taxon>
        <taxon>Negativicutes</taxon>
        <taxon>Selenomonadales</taxon>
        <taxon>Sporomusaceae</taxon>
        <taxon>Sporomusa</taxon>
    </lineage>
</organism>
<keyword evidence="3" id="KW-1185">Reference proteome</keyword>
<dbReference type="Pfam" id="PF02613">
    <property type="entry name" value="Nitrate_red_del"/>
    <property type="match status" value="1"/>
</dbReference>
<gene>
    <name evidence="2" type="primary">torD_2</name>
    <name evidence="2" type="ORF">SPACI_039150</name>
</gene>
<dbReference type="RefSeq" id="WP_211285166.1">
    <property type="nucleotide sequence ID" value="NZ_CP155571.1"/>
</dbReference>
<evidence type="ECO:0000313" key="3">
    <source>
        <dbReference type="Proteomes" id="UP000216052"/>
    </source>
</evidence>
<dbReference type="EMBL" id="CP155571">
    <property type="protein sequence ID" value="XFO73808.1"/>
    <property type="molecule type" value="Genomic_DNA"/>
</dbReference>
<dbReference type="SUPFAM" id="SSF89155">
    <property type="entry name" value="TorD-like"/>
    <property type="match status" value="1"/>
</dbReference>
<dbReference type="InterPro" id="IPR050289">
    <property type="entry name" value="TorD/DmsD_chaperones"/>
</dbReference>